<feature type="compositionally biased region" description="Basic and acidic residues" evidence="1">
    <location>
        <begin position="736"/>
        <end position="746"/>
    </location>
</feature>
<dbReference type="InterPro" id="IPR008040">
    <property type="entry name" value="Hydant_A_N"/>
</dbReference>
<dbReference type="Proteomes" id="UP000606172">
    <property type="component" value="Unassembled WGS sequence"/>
</dbReference>
<feature type="compositionally biased region" description="Low complexity" evidence="1">
    <location>
        <begin position="318"/>
        <end position="329"/>
    </location>
</feature>
<dbReference type="AlphaFoldDB" id="A0A919V7Y4"/>
<accession>A0A919V7Y4</accession>
<dbReference type="RefSeq" id="WP_204027623.1">
    <property type="nucleotide sequence ID" value="NZ_BOOW01000027.1"/>
</dbReference>
<dbReference type="InterPro" id="IPR043129">
    <property type="entry name" value="ATPase_NBD"/>
</dbReference>
<feature type="domain" description="Hydantoinase A/oxoprolinase" evidence="2">
    <location>
        <begin position="200"/>
        <end position="276"/>
    </location>
</feature>
<feature type="compositionally biased region" description="Low complexity" evidence="1">
    <location>
        <begin position="339"/>
        <end position="350"/>
    </location>
</feature>
<dbReference type="Pfam" id="PF01968">
    <property type="entry name" value="Hydantoinase_A"/>
    <property type="match status" value="2"/>
</dbReference>
<dbReference type="Pfam" id="PF05378">
    <property type="entry name" value="Hydant_A_N"/>
    <property type="match status" value="1"/>
</dbReference>
<dbReference type="PANTHER" id="PTHR11365">
    <property type="entry name" value="5-OXOPROLINASE RELATED"/>
    <property type="match status" value="1"/>
</dbReference>
<dbReference type="GO" id="GO:0006749">
    <property type="term" value="P:glutathione metabolic process"/>
    <property type="evidence" value="ECO:0007669"/>
    <property type="project" value="TreeGrafter"/>
</dbReference>
<keyword evidence="5" id="KW-1185">Reference proteome</keyword>
<feature type="domain" description="Hydantoinase/oxoprolinase N-terminal" evidence="3">
    <location>
        <begin position="4"/>
        <end position="178"/>
    </location>
</feature>
<gene>
    <name evidence="4" type="ORF">Ssi02_41340</name>
</gene>
<evidence type="ECO:0000256" key="1">
    <source>
        <dbReference type="SAM" id="MobiDB-lite"/>
    </source>
</evidence>
<sequence>MTTIGVDVGGTFTDLVSFDTTTKKITVAKHPTTPAAPERGVLAAVDAAVGAAGLARCEYFVHGTTVGLNALLERRGAAVGLITTEGFRDVLEIRRGDRDDPYDLFWTPPPPLVPRRLRQEVAERVAADGSVVRPLDPAGVRRAAAAFAAEGVGTVAVVLINAYANPAHEHAVLAALRSSGFTGEVSLSHEVSGEYREYERTTTTVVDALVRHRMGPYLHNLDHELRTRGFTGKLLVTRSGGGALTLEEAAKRPFETILSGPVAGATATAHLAHTLGLVPAPAGSVAEPLLPLEGASRAEASGVVTAGVRAGVTAGSTAVVTDPAGSSGLTSGGVGGTPGSADSSVAGADAVPPPGGCRSGVPGVAAGPAEPSGRAAAGGGAGPLGSALAAQPLRDVAAGQGEALGAFSVPHGELPGAMSAVGGQPGVAAGVGRVWSVGEALGLSAAIAADVGGTSFDTALIEDGRLPLLFQGQVTGLPLQCPWVDVRSVGAGGGSVAYVDVGGLLRVGPRSAGAVPGPACYRRGGGEPTVTDAALHLGLILPGHLAGGVDLAPGLAEAALAPLAAPAGLPGTDAVAEGVLRIAAAHMAQAVRGVTVERGVDPRRAALVAFGGAGPLFGCLLADELGLSAVVVPPNAGNFSAAGLIQADLVRSTARTLLRPLSDPTLKEALDLAETLLTRLTAPYGEAAQPEQVISVLHEPVDGPGVSTGGAGRRSGLAGPLSARTASAEPVGGPEGHPRRDGRERPVNAPSAPGEAVRPLREHPPYGEALLDRLWPRTGSGEDLRNSGEHPPAGEAVREVDLDLRHQGQEHTLTVRVAKGESAAEVRAAFTGAYRRAFGHELPGPLEIVTVRATLRVPRARHGGPLPAPPEAGEEREIDVWSFRRRARVRTRAVPRSALTAPEAGPLVVTEPTATTYVDEGFAVRPHPSGVLLITREETT</sequence>
<feature type="region of interest" description="Disordered" evidence="1">
    <location>
        <begin position="699"/>
        <end position="765"/>
    </location>
</feature>
<organism evidence="4 5">
    <name type="scientific">Sinosporangium siamense</name>
    <dbReference type="NCBI Taxonomy" id="1367973"/>
    <lineage>
        <taxon>Bacteria</taxon>
        <taxon>Bacillati</taxon>
        <taxon>Actinomycetota</taxon>
        <taxon>Actinomycetes</taxon>
        <taxon>Streptosporangiales</taxon>
        <taxon>Streptosporangiaceae</taxon>
        <taxon>Sinosporangium</taxon>
    </lineage>
</organism>
<comment type="caution">
    <text evidence="4">The sequence shown here is derived from an EMBL/GenBank/DDBJ whole genome shotgun (WGS) entry which is preliminary data.</text>
</comment>
<reference evidence="4" key="1">
    <citation type="submission" date="2021-01" db="EMBL/GenBank/DDBJ databases">
        <title>Whole genome shotgun sequence of Sinosporangium siamense NBRC 109515.</title>
        <authorList>
            <person name="Komaki H."/>
            <person name="Tamura T."/>
        </authorList>
    </citation>
    <scope>NUCLEOTIDE SEQUENCE</scope>
    <source>
        <strain evidence="4">NBRC 109515</strain>
    </source>
</reference>
<feature type="region of interest" description="Disordered" evidence="1">
    <location>
        <begin position="318"/>
        <end position="381"/>
    </location>
</feature>
<evidence type="ECO:0000259" key="2">
    <source>
        <dbReference type="Pfam" id="PF01968"/>
    </source>
</evidence>
<evidence type="ECO:0000313" key="5">
    <source>
        <dbReference type="Proteomes" id="UP000606172"/>
    </source>
</evidence>
<dbReference type="InterPro" id="IPR045079">
    <property type="entry name" value="Oxoprolinase-like"/>
</dbReference>
<dbReference type="GO" id="GO:0017168">
    <property type="term" value="F:5-oxoprolinase (ATP-hydrolyzing) activity"/>
    <property type="evidence" value="ECO:0007669"/>
    <property type="project" value="TreeGrafter"/>
</dbReference>
<name>A0A919V7Y4_9ACTN</name>
<dbReference type="InterPro" id="IPR002821">
    <property type="entry name" value="Hydantoinase_A"/>
</dbReference>
<dbReference type="SUPFAM" id="SSF53067">
    <property type="entry name" value="Actin-like ATPase domain"/>
    <property type="match status" value="1"/>
</dbReference>
<protein>
    <recommendedName>
        <fullName evidence="6">N-methylhydantoinase A</fullName>
    </recommendedName>
</protein>
<proteinExistence type="predicted"/>
<dbReference type="EMBL" id="BOOW01000027">
    <property type="protein sequence ID" value="GII93903.1"/>
    <property type="molecule type" value="Genomic_DNA"/>
</dbReference>
<evidence type="ECO:0000259" key="3">
    <source>
        <dbReference type="Pfam" id="PF05378"/>
    </source>
</evidence>
<evidence type="ECO:0008006" key="6">
    <source>
        <dbReference type="Google" id="ProtNLM"/>
    </source>
</evidence>
<evidence type="ECO:0000313" key="4">
    <source>
        <dbReference type="EMBL" id="GII93903.1"/>
    </source>
</evidence>
<feature type="compositionally biased region" description="Low complexity" evidence="1">
    <location>
        <begin position="365"/>
        <end position="375"/>
    </location>
</feature>
<feature type="domain" description="Hydantoinase A/oxoprolinase" evidence="2">
    <location>
        <begin position="426"/>
        <end position="651"/>
    </location>
</feature>
<dbReference type="GO" id="GO:0005829">
    <property type="term" value="C:cytosol"/>
    <property type="evidence" value="ECO:0007669"/>
    <property type="project" value="TreeGrafter"/>
</dbReference>
<dbReference type="PANTHER" id="PTHR11365:SF23">
    <property type="entry name" value="HYPOTHETICAL 5-OXOPROLINASE (EUROFUNG)-RELATED"/>
    <property type="match status" value="1"/>
</dbReference>